<dbReference type="AlphaFoldDB" id="A0A1I7Z0Z5"/>
<evidence type="ECO:0000313" key="2">
    <source>
        <dbReference type="WBParaSite" id="L893_g21824.t1"/>
    </source>
</evidence>
<proteinExistence type="predicted"/>
<reference evidence="2" key="1">
    <citation type="submission" date="2016-11" db="UniProtKB">
        <authorList>
            <consortium name="WormBaseParasite"/>
        </authorList>
    </citation>
    <scope>IDENTIFICATION</scope>
</reference>
<keyword evidence="1" id="KW-1185">Reference proteome</keyword>
<organism evidence="1 2">
    <name type="scientific">Steinernema glaseri</name>
    <dbReference type="NCBI Taxonomy" id="37863"/>
    <lineage>
        <taxon>Eukaryota</taxon>
        <taxon>Metazoa</taxon>
        <taxon>Ecdysozoa</taxon>
        <taxon>Nematoda</taxon>
        <taxon>Chromadorea</taxon>
        <taxon>Rhabditida</taxon>
        <taxon>Tylenchina</taxon>
        <taxon>Panagrolaimomorpha</taxon>
        <taxon>Strongyloidoidea</taxon>
        <taxon>Steinernematidae</taxon>
        <taxon>Steinernema</taxon>
    </lineage>
</organism>
<name>A0A1I7Z0Z5_9BILA</name>
<accession>A0A1I7Z0Z5</accession>
<protein>
    <submittedName>
        <fullName evidence="2">F-box domain-containing protein</fullName>
    </submittedName>
</protein>
<dbReference type="Proteomes" id="UP000095287">
    <property type="component" value="Unplaced"/>
</dbReference>
<evidence type="ECO:0000313" key="1">
    <source>
        <dbReference type="Proteomes" id="UP000095287"/>
    </source>
</evidence>
<dbReference type="WBParaSite" id="L893_g21824.t1">
    <property type="protein sequence ID" value="L893_g21824.t1"/>
    <property type="gene ID" value="L893_g21824"/>
</dbReference>
<sequence length="272" mass="32283">MDFLPHPFYDHLAFQLEDFELFEIASELCTCTLTDVSELHYYKRRDVTLSAVRTEGEWLFSCGMEPDRTLADLTRYEYVNRVVFTHNRDGPRYHDSFFWNDSLEKILQVLPRYLRRAEIRWEGHIVTDESNTNFWDIFFASGLSRAPFSQVYMPYVDHRSEEFLRRQISFRGLEKLDISATSPPSVWDCIEELLRQPQLNFLWIIDMCPVSSRMLEALIDKAKFSTFGFEITGDKHSDFSRQTEEMFHPAITSRRIRYFPISCGKIRISCYP</sequence>